<evidence type="ECO:0000256" key="6">
    <source>
        <dbReference type="ARBA" id="ARBA00023002"/>
    </source>
</evidence>
<dbReference type="PROSITE" id="PS00012">
    <property type="entry name" value="PHOSPHOPANTETHEINE"/>
    <property type="match status" value="1"/>
</dbReference>
<dbReference type="PROSITE" id="PS50075">
    <property type="entry name" value="CARRIER"/>
    <property type="match status" value="1"/>
</dbReference>
<dbReference type="InterPro" id="IPR049552">
    <property type="entry name" value="PKS_DH_N"/>
</dbReference>
<dbReference type="SMART" id="SM00822">
    <property type="entry name" value="PKS_KR"/>
    <property type="match status" value="1"/>
</dbReference>
<dbReference type="PANTHER" id="PTHR43775:SF29">
    <property type="entry name" value="ASPERFURANONE POLYKETIDE SYNTHASE AFOG-RELATED"/>
    <property type="match status" value="1"/>
</dbReference>
<name>A0A9N9YVQ6_9HYPO</name>
<dbReference type="InterPro" id="IPR042104">
    <property type="entry name" value="PKS_dehydratase_sf"/>
</dbReference>
<dbReference type="SMART" id="SM00825">
    <property type="entry name" value="PKS_KS"/>
    <property type="match status" value="1"/>
</dbReference>
<dbReference type="GO" id="GO:0031177">
    <property type="term" value="F:phosphopantetheine binding"/>
    <property type="evidence" value="ECO:0007669"/>
    <property type="project" value="InterPro"/>
</dbReference>
<dbReference type="InterPro" id="IPR049900">
    <property type="entry name" value="PKS_mFAS_DH"/>
</dbReference>
<dbReference type="Gene3D" id="3.40.50.720">
    <property type="entry name" value="NAD(P)-binding Rossmann-like Domain"/>
    <property type="match status" value="1"/>
</dbReference>
<dbReference type="GO" id="GO:0044550">
    <property type="term" value="P:secondary metabolite biosynthetic process"/>
    <property type="evidence" value="ECO:0007669"/>
    <property type="project" value="TreeGrafter"/>
</dbReference>
<dbReference type="InterPro" id="IPR014031">
    <property type="entry name" value="Ketoacyl_synth_C"/>
</dbReference>
<feature type="non-terminal residue" evidence="14">
    <location>
        <position position="1"/>
    </location>
</feature>
<dbReference type="PROSITE" id="PS52004">
    <property type="entry name" value="KS3_2"/>
    <property type="match status" value="1"/>
</dbReference>
<dbReference type="Pfam" id="PF00698">
    <property type="entry name" value="Acyl_transf_1"/>
    <property type="match status" value="1"/>
</dbReference>
<evidence type="ECO:0000313" key="14">
    <source>
        <dbReference type="EMBL" id="CAH0033863.1"/>
    </source>
</evidence>
<dbReference type="SMART" id="SM00827">
    <property type="entry name" value="PKS_AT"/>
    <property type="match status" value="1"/>
</dbReference>
<dbReference type="PANTHER" id="PTHR43775">
    <property type="entry name" value="FATTY ACID SYNTHASE"/>
    <property type="match status" value="1"/>
</dbReference>
<dbReference type="PROSITE" id="PS00606">
    <property type="entry name" value="KS3_1"/>
    <property type="match status" value="1"/>
</dbReference>
<evidence type="ECO:0000259" key="12">
    <source>
        <dbReference type="PROSITE" id="PS52004"/>
    </source>
</evidence>
<dbReference type="InterPro" id="IPR020843">
    <property type="entry name" value="ER"/>
</dbReference>
<dbReference type="OrthoDB" id="329835at2759"/>
<feature type="compositionally biased region" description="Basic and acidic residues" evidence="10">
    <location>
        <begin position="474"/>
        <end position="489"/>
    </location>
</feature>
<evidence type="ECO:0000256" key="4">
    <source>
        <dbReference type="ARBA" id="ARBA00022679"/>
    </source>
</evidence>
<feature type="domain" description="Ketosynthase family 3 (KS3)" evidence="12">
    <location>
        <begin position="9"/>
        <end position="434"/>
    </location>
</feature>
<dbReference type="SUPFAM" id="SSF52151">
    <property type="entry name" value="FabD/lysophospholipase-like"/>
    <property type="match status" value="1"/>
</dbReference>
<proteinExistence type="predicted"/>
<dbReference type="InterPro" id="IPR020807">
    <property type="entry name" value="PKS_DH"/>
</dbReference>
<keyword evidence="5" id="KW-0521">NADP</keyword>
<accession>A0A9N9YVQ6</accession>
<evidence type="ECO:0000313" key="15">
    <source>
        <dbReference type="Proteomes" id="UP000696573"/>
    </source>
</evidence>
<dbReference type="InterPro" id="IPR011032">
    <property type="entry name" value="GroES-like_sf"/>
</dbReference>
<dbReference type="SUPFAM" id="SSF53901">
    <property type="entry name" value="Thiolase-like"/>
    <property type="match status" value="1"/>
</dbReference>
<feature type="domain" description="PKS/mFAS DH" evidence="13">
    <location>
        <begin position="1014"/>
        <end position="1343"/>
    </location>
</feature>
<dbReference type="Pfam" id="PF08240">
    <property type="entry name" value="ADH_N"/>
    <property type="match status" value="1"/>
</dbReference>
<dbReference type="InterPro" id="IPR013154">
    <property type="entry name" value="ADH-like_N"/>
</dbReference>
<keyword evidence="7" id="KW-0511">Multifunctional enzyme</keyword>
<evidence type="ECO:0000256" key="8">
    <source>
        <dbReference type="ARBA" id="ARBA00023315"/>
    </source>
</evidence>
<reference evidence="14" key="1">
    <citation type="submission" date="2021-10" db="EMBL/GenBank/DDBJ databases">
        <authorList>
            <person name="Piombo E."/>
        </authorList>
    </citation>
    <scope>NUCLEOTIDE SEQUENCE</scope>
</reference>
<keyword evidence="2" id="KW-0596">Phosphopantetheine</keyword>
<evidence type="ECO:0000256" key="5">
    <source>
        <dbReference type="ARBA" id="ARBA00022857"/>
    </source>
</evidence>
<dbReference type="SUPFAM" id="SSF51735">
    <property type="entry name" value="NAD(P)-binding Rossmann-fold domains"/>
    <property type="match status" value="2"/>
</dbReference>
<dbReference type="InterPro" id="IPR014043">
    <property type="entry name" value="Acyl_transferase_dom"/>
</dbReference>
<dbReference type="InterPro" id="IPR006162">
    <property type="entry name" value="Ppantetheine_attach_site"/>
</dbReference>
<dbReference type="Pfam" id="PF08659">
    <property type="entry name" value="KR"/>
    <property type="match status" value="1"/>
</dbReference>
<dbReference type="EMBL" id="CABFNQ020000748">
    <property type="protein sequence ID" value="CAH0033863.1"/>
    <property type="molecule type" value="Genomic_DNA"/>
</dbReference>
<dbReference type="GO" id="GO:0004312">
    <property type="term" value="F:fatty acid synthase activity"/>
    <property type="evidence" value="ECO:0007669"/>
    <property type="project" value="TreeGrafter"/>
</dbReference>
<evidence type="ECO:0000259" key="13">
    <source>
        <dbReference type="PROSITE" id="PS52019"/>
    </source>
</evidence>
<evidence type="ECO:0008006" key="16">
    <source>
        <dbReference type="Google" id="ProtNLM"/>
    </source>
</evidence>
<keyword evidence="4" id="KW-0808">Transferase</keyword>
<dbReference type="InterPro" id="IPR036736">
    <property type="entry name" value="ACP-like_sf"/>
</dbReference>
<evidence type="ECO:0000256" key="3">
    <source>
        <dbReference type="ARBA" id="ARBA00022553"/>
    </source>
</evidence>
<dbReference type="Gene3D" id="3.10.129.110">
    <property type="entry name" value="Polyketide synthase dehydratase"/>
    <property type="match status" value="1"/>
</dbReference>
<keyword evidence="3" id="KW-0597">Phosphoprotein</keyword>
<comment type="caution">
    <text evidence="14">The sequence shown here is derived from an EMBL/GenBank/DDBJ whole genome shotgun (WGS) entry which is preliminary data.</text>
</comment>
<dbReference type="InterPro" id="IPR020841">
    <property type="entry name" value="PKS_Beta-ketoAc_synthase_dom"/>
</dbReference>
<evidence type="ECO:0000259" key="11">
    <source>
        <dbReference type="PROSITE" id="PS50075"/>
    </source>
</evidence>
<dbReference type="InterPro" id="IPR057326">
    <property type="entry name" value="KR_dom"/>
</dbReference>
<dbReference type="InterPro" id="IPR020806">
    <property type="entry name" value="PKS_PP-bd"/>
</dbReference>
<dbReference type="Pfam" id="PF23297">
    <property type="entry name" value="ACP_SdgA_C"/>
    <property type="match status" value="1"/>
</dbReference>
<dbReference type="PROSITE" id="PS52019">
    <property type="entry name" value="PKS_MFAS_DH"/>
    <property type="match status" value="1"/>
</dbReference>
<dbReference type="InterPro" id="IPR050091">
    <property type="entry name" value="PKS_NRPS_Biosynth_Enz"/>
</dbReference>
<dbReference type="Pfam" id="PF00109">
    <property type="entry name" value="ketoacyl-synt"/>
    <property type="match status" value="1"/>
</dbReference>
<dbReference type="Gene3D" id="3.40.366.10">
    <property type="entry name" value="Malonyl-Coenzyme A Acyl Carrier Protein, domain 2"/>
    <property type="match status" value="1"/>
</dbReference>
<dbReference type="FunFam" id="3.40.50.720:FF:000209">
    <property type="entry name" value="Polyketide synthase Pks12"/>
    <property type="match status" value="1"/>
</dbReference>
<feature type="region of interest" description="Disordered" evidence="10">
    <location>
        <begin position="471"/>
        <end position="495"/>
    </location>
</feature>
<feature type="domain" description="Carrier" evidence="11">
    <location>
        <begin position="2610"/>
        <end position="2687"/>
    </location>
</feature>
<evidence type="ECO:0000256" key="9">
    <source>
        <dbReference type="PROSITE-ProRule" id="PRU01363"/>
    </source>
</evidence>
<evidence type="ECO:0000256" key="1">
    <source>
        <dbReference type="ARBA" id="ARBA00005179"/>
    </source>
</evidence>
<dbReference type="Pfam" id="PF21089">
    <property type="entry name" value="PKS_DH_N"/>
    <property type="match status" value="1"/>
</dbReference>
<sequence length="2688" mass="294035">AFLVLTAKMEPIAIIGISFKMPQEASNESTLWEVIEKKKNLMTEWPRERTNIAAFHNGPDHEPNMLSGRGGHFMDIDPEAFDAPFFSVTAKEAAAMDPQQRILLETSFHAFENAGIPVENLKNSQMAVFEASMSDDYLRMYSKDTESIPVSAATGTTASVRANRISWYYGLLGPSVHVDTACSSGMVAVDLACQSIRSGDASSALIIGCNLMLSPEMSVSLSNQGFLSPDSLCYSFDSRANGYARGEGFVAIIIKPLTAALEDGDTIRAIIRSVGTNQDGHTPGLSQPSADAQERLIRHVYAKANLDFKYTRYFEAHGTGTPTGDPIEMKAIGRVFRASRNKQEPLFVGSIKSNIGHLEGGSGLAGIVKAVLILERGIIPPNALFKKLNPAIDASFYNVQVPTQSYAWPVAGLRRASVNSFGMGGTNAHIVLDDAYHYMVSNGLSGNHQVQMHAEQNGNGVSLINGVNLNGNGESHDDQGTHSLDEKPQCRNGVNSSPSSTLLVWTAHDANALKSLIQDFKVYYDANVTGNPIMVQRLAHTLATRRSRMPWRAFALVNESDNLATSTPNRASSEGGKVAMIFTGQGAQYAGMGRELLHYPVFRQTMQRVNDVFAKLGCKWSIFDEILNPDTINRPEYSQPLCTALQISLIELLKEFGIVPATAVGHSSGEIAAAYAVGALSLEAASVVSYFRGQLAGTLAGSSGAMMSVNLDQESAQQLLDEMASQNGDAETPLQSVHVACINSPVNCTLSGAEASIDIIKSRLDQDGIFAQKFNTGGLSYHTPAMNAIASKYLEVLSSAQAMISNAERGNKNTGIPMISSVTGKVATVKSLSSAQYWVDNLVSPVRFLQAMRTIAGDNIALTGDLSFVGFDPQTITDVIEVGPHSALRRPINDTLQLSAEGDVSTQSPSSRKRNIRYQSTLVRGKSSINTTLDLVGRLFTYGHAVSISASNGYIRDSKGPEKDSLRGGVESTKILSDLPKYPFDHSHKYWSESRISRGYRLRHENISASDGSDRLLGKPVDDWNPLEPRWKSFLSIETHPWLGGHVVNRITVLPGTGMLVMAIQAARHQFSYNKTLSSRRIVGYYINEAEFKSPIMVGDKAQDATEVITQLRNVQGENNSNSVEFDIVIFCISNEDRWNESCHCRVELQLDDSRMNDVDSGAEQRFEEHELQDTYHTLDLACQRKLVPDEFYDAFRDNVDVDYGTTFRLLENIKWDGHHRAIASVDLASESVIRNTNTSQVPVTAVLDASVHLVLTQVSKGLVEFHHTLVLHKVTGMWISDKAWNNANSQQVSIVRLANSMVRGPNKTGNVKSTIFGLGDDDSVLFRLKHVDMAAVSKINGDDLGSISKERGRLLHTIDWKPQLSLLNSNQLGQLMDKQKPMVGNESLMVKFYPKMEFAMIMAARKALEDGARPPPGYLERLVASINALYIPDGAVAKDDEVNGIAMSLENGRIPQPTNTMSDDELELLLKECEDDNPSWEAFPVIARQLKPVISGEMDPLNLIFPNGLAEKYYKSLFRQNCDNRFRLFLELLCHETPGISVLEVGGGTGGMTEQFLSAISEIESTKGITCISEYTFTDISPAFFEHASEKFGDYSERMIMKKFDLEREPEEEGFTPATYDVVVAGSVVHATRDVTKTLKNLRRLIKPGGYLILLEIVDAGSASGNVGFGVFPGWWLSSEEWRPHSPLLTEKQWDVLLKQTGYSGNHLVLRDYASDICHISSIIVSKIVGDDTIQNSHPTNGVDHSRPITSPYQMVVLVAKQSSAQAHLAELLLQKGEQNGNAIKVQLWSSELQQPEYLNSLLQEDTVVISLLEVGQPFLSKISAESFATLKSFIRTVRNLLWVTYMDLEDPEFASASLMKGFFRTIRSEAVEKNIVTLSLDGIAETVSFQTWTDDAYQAVVGYILTTVLGTFVPSAGSSTPLVAKELEYVVEGGMSCIGRLVEESSMNQKLQTILSPQLRSEPWSTGPGVVLNVGTPGALDTLHFVEDPTNNQPLDPDEIEIEPRAWPINFRDILIALGRIEYDTLGMECAGIVTKIGANYDNERSGLSIGDRVCICSYGSIRRYARSHAELVYKIPDDVSFEAAVSAITPGITAYYGLIDLARLKPGESVLIHSAAGATGQMAVHIAQFCGATVFATVGHDEKKKFLVDKFGLQEDHIFYSRDSSFKQGIKRMTGGRGVDVVFNSLAGKGLRASWECVAPYGRFLDISKADMIANAALPMSSFQGNVSYFGIDVHHMGNHNIAAMKTLFTRVMSLLEDGTIPHPKPLHCYSVTNIENALRFMQGGKNIGRVIITASPTDVVPKLSRDPDLWTLNPLASYLVVGGLGGLGRAILAWMANKGARHLIVLSRSGLSESNTEAMRTVKELREQGVTIITPACDASSLPDLSTQLAQCAETMPAIAGCINAAMSLQDAVFENMTYEQWALTIDSKVKTTFNLHQLLPVGSLDFFVLFSSLSGIYGSIAQSNYAAGCTFQDAIAKQRASRGENAVSLDIGWMRTIGIIAEKTEYQRNRENTGDMMAIESEELLGVLSQICRPAISNARHQVLIGAVTPEHFYARGKNPAPSLQRPLFSGFGTNIASRFKGANQENSTEDEPSKLFKQATSSKEKALVVARAITIRIARALAIPAEEVESSKQLSDYGVDSLMAVELRNWIGRDFQTNVAVFEIMSGTTIQGLGQLVAERAG</sequence>
<feature type="region of interest" description="C-terminal hotdog fold" evidence="9">
    <location>
        <begin position="1184"/>
        <end position="1343"/>
    </location>
</feature>
<dbReference type="InterPro" id="IPR016036">
    <property type="entry name" value="Malonyl_transacylase_ACP-bd"/>
</dbReference>
<dbReference type="Pfam" id="PF08242">
    <property type="entry name" value="Methyltransf_12"/>
    <property type="match status" value="1"/>
</dbReference>
<dbReference type="InterPro" id="IPR013149">
    <property type="entry name" value="ADH-like_C"/>
</dbReference>
<dbReference type="GO" id="GO:0006633">
    <property type="term" value="P:fatty acid biosynthetic process"/>
    <property type="evidence" value="ECO:0007669"/>
    <property type="project" value="InterPro"/>
</dbReference>
<dbReference type="SUPFAM" id="SSF50129">
    <property type="entry name" value="GroES-like"/>
    <property type="match status" value="1"/>
</dbReference>
<feature type="active site" description="Proton donor; for dehydratase activity" evidence="9">
    <location>
        <position position="1249"/>
    </location>
</feature>
<dbReference type="CDD" id="cd05195">
    <property type="entry name" value="enoyl_red"/>
    <property type="match status" value="1"/>
</dbReference>
<dbReference type="GO" id="GO:0016491">
    <property type="term" value="F:oxidoreductase activity"/>
    <property type="evidence" value="ECO:0007669"/>
    <property type="project" value="UniProtKB-KW"/>
</dbReference>
<keyword evidence="6" id="KW-0560">Oxidoreductase</keyword>
<dbReference type="InterPro" id="IPR014030">
    <property type="entry name" value="Ketoacyl_synth_N"/>
</dbReference>
<dbReference type="CDD" id="cd00833">
    <property type="entry name" value="PKS"/>
    <property type="match status" value="1"/>
</dbReference>
<dbReference type="InterPro" id="IPR016035">
    <property type="entry name" value="Acyl_Trfase/lysoPLipase"/>
</dbReference>
<dbReference type="Pfam" id="PF00107">
    <property type="entry name" value="ADH_zinc_N"/>
    <property type="match status" value="1"/>
</dbReference>
<evidence type="ECO:0000256" key="7">
    <source>
        <dbReference type="ARBA" id="ARBA00023268"/>
    </source>
</evidence>
<dbReference type="SUPFAM" id="SSF53335">
    <property type="entry name" value="S-adenosyl-L-methionine-dependent methyltransferases"/>
    <property type="match status" value="1"/>
</dbReference>
<dbReference type="GO" id="GO:1901336">
    <property type="term" value="P:lactone biosynthetic process"/>
    <property type="evidence" value="ECO:0007669"/>
    <property type="project" value="UniProtKB-ARBA"/>
</dbReference>
<evidence type="ECO:0000256" key="10">
    <source>
        <dbReference type="SAM" id="MobiDB-lite"/>
    </source>
</evidence>
<dbReference type="InterPro" id="IPR018201">
    <property type="entry name" value="Ketoacyl_synth_AS"/>
</dbReference>
<dbReference type="Gene3D" id="3.40.50.150">
    <property type="entry name" value="Vaccinia Virus protein VP39"/>
    <property type="match status" value="1"/>
</dbReference>
<dbReference type="Gene3D" id="1.10.1200.10">
    <property type="entry name" value="ACP-like"/>
    <property type="match status" value="1"/>
</dbReference>
<keyword evidence="15" id="KW-1185">Reference proteome</keyword>
<dbReference type="InterPro" id="IPR013217">
    <property type="entry name" value="Methyltransf_12"/>
</dbReference>
<evidence type="ECO:0000256" key="2">
    <source>
        <dbReference type="ARBA" id="ARBA00022450"/>
    </source>
</evidence>
<dbReference type="InterPro" id="IPR001227">
    <property type="entry name" value="Ac_transferase_dom_sf"/>
</dbReference>
<keyword evidence="8" id="KW-0012">Acyltransferase</keyword>
<gene>
    <name evidence="14" type="ORF">CRHIZ90672A_00006779</name>
</gene>
<dbReference type="SMART" id="SM00826">
    <property type="entry name" value="PKS_DH"/>
    <property type="match status" value="1"/>
</dbReference>
<dbReference type="SMART" id="SM00829">
    <property type="entry name" value="PKS_ER"/>
    <property type="match status" value="1"/>
</dbReference>
<dbReference type="InterPro" id="IPR029063">
    <property type="entry name" value="SAM-dependent_MTases_sf"/>
</dbReference>
<dbReference type="InterPro" id="IPR036291">
    <property type="entry name" value="NAD(P)-bd_dom_sf"/>
</dbReference>
<dbReference type="InterPro" id="IPR016039">
    <property type="entry name" value="Thiolase-like"/>
</dbReference>
<dbReference type="Proteomes" id="UP000696573">
    <property type="component" value="Unassembled WGS sequence"/>
</dbReference>
<feature type="active site" description="Proton acceptor; for dehydratase activity" evidence="9">
    <location>
        <position position="1046"/>
    </location>
</feature>
<dbReference type="GO" id="GO:0004315">
    <property type="term" value="F:3-oxoacyl-[acyl-carrier-protein] synthase activity"/>
    <property type="evidence" value="ECO:0007669"/>
    <property type="project" value="InterPro"/>
</dbReference>
<dbReference type="Gene3D" id="3.40.47.10">
    <property type="match status" value="1"/>
</dbReference>
<dbReference type="Gene3D" id="3.90.180.10">
    <property type="entry name" value="Medium-chain alcohol dehydrogenases, catalytic domain"/>
    <property type="match status" value="1"/>
</dbReference>
<protein>
    <recommendedName>
        <fullName evidence="16">Carrier domain-containing protein</fullName>
    </recommendedName>
</protein>
<dbReference type="SUPFAM" id="SSF55048">
    <property type="entry name" value="Probable ACP-binding domain of malonyl-CoA ACP transacylase"/>
    <property type="match status" value="1"/>
</dbReference>
<dbReference type="CDD" id="cd02440">
    <property type="entry name" value="AdoMet_MTases"/>
    <property type="match status" value="1"/>
</dbReference>
<organism evidence="14 15">
    <name type="scientific">Clonostachys rhizophaga</name>
    <dbReference type="NCBI Taxonomy" id="160324"/>
    <lineage>
        <taxon>Eukaryota</taxon>
        <taxon>Fungi</taxon>
        <taxon>Dikarya</taxon>
        <taxon>Ascomycota</taxon>
        <taxon>Pezizomycotina</taxon>
        <taxon>Sordariomycetes</taxon>
        <taxon>Hypocreomycetidae</taxon>
        <taxon>Hypocreales</taxon>
        <taxon>Bionectriaceae</taxon>
        <taxon>Clonostachys</taxon>
    </lineage>
</organism>
<feature type="region of interest" description="N-terminal hotdog fold" evidence="9">
    <location>
        <begin position="1014"/>
        <end position="1154"/>
    </location>
</feature>
<dbReference type="InterPro" id="IPR009081">
    <property type="entry name" value="PP-bd_ACP"/>
</dbReference>
<dbReference type="SMART" id="SM00823">
    <property type="entry name" value="PKS_PP"/>
    <property type="match status" value="1"/>
</dbReference>
<dbReference type="InterPro" id="IPR013968">
    <property type="entry name" value="PKS_KR"/>
</dbReference>
<dbReference type="Pfam" id="PF02801">
    <property type="entry name" value="Ketoacyl-synt_C"/>
    <property type="match status" value="1"/>
</dbReference>
<dbReference type="SUPFAM" id="SSF47336">
    <property type="entry name" value="ACP-like"/>
    <property type="match status" value="1"/>
</dbReference>
<comment type="pathway">
    <text evidence="1">Secondary metabolite biosynthesis.</text>
</comment>